<dbReference type="InterPro" id="IPR036388">
    <property type="entry name" value="WH-like_DNA-bd_sf"/>
</dbReference>
<comment type="caution">
    <text evidence="1">The sequence shown here is derived from an EMBL/GenBank/DDBJ whole genome shotgun (WGS) entry which is preliminary data.</text>
</comment>
<dbReference type="InterPro" id="IPR036390">
    <property type="entry name" value="WH_DNA-bd_sf"/>
</dbReference>
<keyword evidence="2" id="KW-1185">Reference proteome</keyword>
<sequence length="120" mass="13310">MRRLDDTTTAFKRSLLNAFSFVEAFRELRPDIQMHTASVFLLVAMKPGIAQRDLLGLLDISQATLSRDISALTAIDRHGKPGLNLIAQHRNPVDARNSMLYVTTEGNALLAQLLPIAKLQ</sequence>
<evidence type="ECO:0000313" key="2">
    <source>
        <dbReference type="Proteomes" id="UP000565286"/>
    </source>
</evidence>
<organism evidence="1 2">
    <name type="scientific">Rhizobium skierniewicense</name>
    <dbReference type="NCBI Taxonomy" id="984260"/>
    <lineage>
        <taxon>Bacteria</taxon>
        <taxon>Pseudomonadati</taxon>
        <taxon>Pseudomonadota</taxon>
        <taxon>Alphaproteobacteria</taxon>
        <taxon>Hyphomicrobiales</taxon>
        <taxon>Rhizobiaceae</taxon>
        <taxon>Rhizobium/Agrobacterium group</taxon>
        <taxon>Rhizobium</taxon>
    </lineage>
</organism>
<dbReference type="GO" id="GO:0003677">
    <property type="term" value="F:DNA binding"/>
    <property type="evidence" value="ECO:0007669"/>
    <property type="project" value="UniProtKB-KW"/>
</dbReference>
<dbReference type="RefSeq" id="WP_183892988.1">
    <property type="nucleotide sequence ID" value="NZ_JACIDV010000001.1"/>
</dbReference>
<dbReference type="EMBL" id="JACIDV010000001">
    <property type="protein sequence ID" value="MBB3944097.1"/>
    <property type="molecule type" value="Genomic_DNA"/>
</dbReference>
<name>A0A7W6C1K6_9HYPH</name>
<evidence type="ECO:0000313" key="1">
    <source>
        <dbReference type="EMBL" id="MBB3944097.1"/>
    </source>
</evidence>
<protein>
    <submittedName>
        <fullName evidence="1">DNA-binding MarR family transcriptional regulator</fullName>
    </submittedName>
</protein>
<keyword evidence="1" id="KW-0238">DNA-binding</keyword>
<proteinExistence type="predicted"/>
<reference evidence="1 2" key="1">
    <citation type="submission" date="2020-08" db="EMBL/GenBank/DDBJ databases">
        <title>Genomic Encyclopedia of Type Strains, Phase IV (KMG-IV): sequencing the most valuable type-strain genomes for metagenomic binning, comparative biology and taxonomic classification.</title>
        <authorList>
            <person name="Goeker M."/>
        </authorList>
    </citation>
    <scope>NUCLEOTIDE SEQUENCE [LARGE SCALE GENOMIC DNA]</scope>
    <source>
        <strain evidence="1 2">DSM 26438</strain>
    </source>
</reference>
<gene>
    <name evidence="1" type="ORF">GGQ73_000020</name>
</gene>
<dbReference type="Proteomes" id="UP000565286">
    <property type="component" value="Unassembled WGS sequence"/>
</dbReference>
<dbReference type="Gene3D" id="1.10.10.10">
    <property type="entry name" value="Winged helix-like DNA-binding domain superfamily/Winged helix DNA-binding domain"/>
    <property type="match status" value="1"/>
</dbReference>
<dbReference type="SUPFAM" id="SSF46785">
    <property type="entry name" value="Winged helix' DNA-binding domain"/>
    <property type="match status" value="1"/>
</dbReference>
<dbReference type="AlphaFoldDB" id="A0A7W6C1K6"/>
<accession>A0A7W6C1K6</accession>